<dbReference type="EMBL" id="CAEZWD010000117">
    <property type="protein sequence ID" value="CAB4654389.1"/>
    <property type="molecule type" value="Genomic_DNA"/>
</dbReference>
<feature type="transmembrane region" description="Helical" evidence="6">
    <location>
        <begin position="6"/>
        <end position="23"/>
    </location>
</feature>
<evidence type="ECO:0000313" key="9">
    <source>
        <dbReference type="EMBL" id="CAB4654389.1"/>
    </source>
</evidence>
<evidence type="ECO:0000256" key="2">
    <source>
        <dbReference type="ARBA" id="ARBA00009025"/>
    </source>
</evidence>
<name>A0A6J6K700_9ZZZZ</name>
<accession>A0A6J6K700</accession>
<dbReference type="GO" id="GO:0042773">
    <property type="term" value="P:ATP synthesis coupled electron transport"/>
    <property type="evidence" value="ECO:0007669"/>
    <property type="project" value="InterPro"/>
</dbReference>
<feature type="transmembrane region" description="Helical" evidence="6">
    <location>
        <begin position="414"/>
        <end position="433"/>
    </location>
</feature>
<feature type="transmembrane region" description="Helical" evidence="6">
    <location>
        <begin position="249"/>
        <end position="272"/>
    </location>
</feature>
<feature type="transmembrane region" description="Helical" evidence="6">
    <location>
        <begin position="457"/>
        <end position="477"/>
    </location>
</feature>
<feature type="transmembrane region" description="Helical" evidence="6">
    <location>
        <begin position="338"/>
        <end position="356"/>
    </location>
</feature>
<dbReference type="InterPro" id="IPR010227">
    <property type="entry name" value="NADH_Q_OxRdtase_chainM/4"/>
</dbReference>
<reference evidence="8" key="1">
    <citation type="submission" date="2020-05" db="EMBL/GenBank/DDBJ databases">
        <authorList>
            <person name="Chiriac C."/>
            <person name="Salcher M."/>
            <person name="Ghai R."/>
            <person name="Kavagutti S V."/>
        </authorList>
    </citation>
    <scope>NUCLEOTIDE SEQUENCE</scope>
</reference>
<evidence type="ECO:0000256" key="6">
    <source>
        <dbReference type="SAM" id="Phobius"/>
    </source>
</evidence>
<dbReference type="PANTHER" id="PTHR43507:SF1">
    <property type="entry name" value="NADH-UBIQUINONE OXIDOREDUCTASE CHAIN 4"/>
    <property type="match status" value="1"/>
</dbReference>
<gene>
    <name evidence="9" type="ORF">UFOPK2171_00823</name>
    <name evidence="8" type="ORF">UFOPK2237_00105</name>
</gene>
<feature type="transmembrane region" description="Helical" evidence="6">
    <location>
        <begin position="167"/>
        <end position="188"/>
    </location>
</feature>
<feature type="transmembrane region" description="Helical" evidence="6">
    <location>
        <begin position="30"/>
        <end position="50"/>
    </location>
</feature>
<sequence length="508" mass="54151">MLLTTLMLIPLVGSIVVFLLPAAKVTLAKQIALGFALATLVGSVLMVLGLDNSSGGLQHVESYDWIPAFGISWTLGVNGISAALIVMAAILVPVVIVAGWWDAENSGRGTVKGFFALILALEVFIIGVFTANDLFLFYVFFEAMLFPIYFLIGRFGGLQRAYAAMKFLLYSLVGGLFMLAALIGLYVVSSRELGQGTFDYVTLTSLNIDPATQKMLFLGFFFAFAVKAPMVPFHTWLPDATAEATPGTSTLLVGVLDKVGTFGMLHFLLPIFPEASKFYAPVIIVLAVISIFYGALLAIGQTDVMRLVAFTSISHFGFIVLGIFVMTSQGLSGSSFYMVNHGFSTGALFLVMGYLVSRRGSKRIADFGGVQKVAPILTGVFLLSGLSGLALPGMSSFISEFLVLAGTYAVNPTAAIIATLGIVMAAVYILWLYQRMMTGVPSKEVEETVTEISRRELVAIAPVLAIIIALGFVPQVALNVINPAVDQVQTYVGVTDPESAVVIEGSGS</sequence>
<dbReference type="GO" id="GO:0003954">
    <property type="term" value="F:NADH dehydrogenase activity"/>
    <property type="evidence" value="ECO:0007669"/>
    <property type="project" value="TreeGrafter"/>
</dbReference>
<keyword evidence="5 6" id="KW-0472">Membrane</keyword>
<dbReference type="InterPro" id="IPR001750">
    <property type="entry name" value="ND/Mrp_TM"/>
</dbReference>
<feature type="transmembrane region" description="Helical" evidence="6">
    <location>
        <begin position="113"/>
        <end position="129"/>
    </location>
</feature>
<evidence type="ECO:0000259" key="7">
    <source>
        <dbReference type="Pfam" id="PF00361"/>
    </source>
</evidence>
<evidence type="ECO:0000256" key="3">
    <source>
        <dbReference type="ARBA" id="ARBA00022692"/>
    </source>
</evidence>
<dbReference type="EMBL" id="CAEZWI010000006">
    <property type="protein sequence ID" value="CAB4644125.1"/>
    <property type="molecule type" value="Genomic_DNA"/>
</dbReference>
<organism evidence="8">
    <name type="scientific">freshwater metagenome</name>
    <dbReference type="NCBI Taxonomy" id="449393"/>
    <lineage>
        <taxon>unclassified sequences</taxon>
        <taxon>metagenomes</taxon>
        <taxon>ecological metagenomes</taxon>
    </lineage>
</organism>
<feature type="transmembrane region" description="Helical" evidence="6">
    <location>
        <begin position="376"/>
        <end position="394"/>
    </location>
</feature>
<dbReference type="GO" id="GO:0015990">
    <property type="term" value="P:electron transport coupled proton transport"/>
    <property type="evidence" value="ECO:0007669"/>
    <property type="project" value="TreeGrafter"/>
</dbReference>
<keyword evidence="4 6" id="KW-1133">Transmembrane helix</keyword>
<feature type="transmembrane region" description="Helical" evidence="6">
    <location>
        <begin position="307"/>
        <end position="326"/>
    </location>
</feature>
<dbReference type="AlphaFoldDB" id="A0A6J6K700"/>
<feature type="transmembrane region" description="Helical" evidence="6">
    <location>
        <begin position="70"/>
        <end position="101"/>
    </location>
</feature>
<evidence type="ECO:0000256" key="5">
    <source>
        <dbReference type="ARBA" id="ARBA00023136"/>
    </source>
</evidence>
<dbReference type="Pfam" id="PF00361">
    <property type="entry name" value="Proton_antipo_M"/>
    <property type="match status" value="1"/>
</dbReference>
<feature type="transmembrane region" description="Helical" evidence="6">
    <location>
        <begin position="278"/>
        <end position="300"/>
    </location>
</feature>
<dbReference type="PANTHER" id="PTHR43507">
    <property type="entry name" value="NADH-UBIQUINONE OXIDOREDUCTASE CHAIN 4"/>
    <property type="match status" value="1"/>
</dbReference>
<evidence type="ECO:0000256" key="4">
    <source>
        <dbReference type="ARBA" id="ARBA00022989"/>
    </source>
</evidence>
<dbReference type="GO" id="GO:0048039">
    <property type="term" value="F:ubiquinone binding"/>
    <property type="evidence" value="ECO:0007669"/>
    <property type="project" value="TreeGrafter"/>
</dbReference>
<comment type="similarity">
    <text evidence="2">Belongs to the complex I subunit 4 family.</text>
</comment>
<feature type="transmembrane region" description="Helical" evidence="6">
    <location>
        <begin position="215"/>
        <end position="237"/>
    </location>
</feature>
<evidence type="ECO:0000256" key="1">
    <source>
        <dbReference type="ARBA" id="ARBA00004141"/>
    </source>
</evidence>
<comment type="subcellular location">
    <subcellularLocation>
        <location evidence="1">Membrane</location>
        <topology evidence="1">Multi-pass membrane protein</topology>
    </subcellularLocation>
</comment>
<feature type="transmembrane region" description="Helical" evidence="6">
    <location>
        <begin position="135"/>
        <end position="155"/>
    </location>
</feature>
<proteinExistence type="inferred from homology"/>
<dbReference type="NCBIfam" id="NF004500">
    <property type="entry name" value="PRK05846.1-4"/>
    <property type="match status" value="1"/>
</dbReference>
<feature type="domain" description="NADH:quinone oxidoreductase/Mrp antiporter transmembrane" evidence="7">
    <location>
        <begin position="131"/>
        <end position="423"/>
    </location>
</feature>
<dbReference type="GO" id="GO:0016020">
    <property type="term" value="C:membrane"/>
    <property type="evidence" value="ECO:0007669"/>
    <property type="project" value="UniProtKB-SubCell"/>
</dbReference>
<dbReference type="GO" id="GO:0008137">
    <property type="term" value="F:NADH dehydrogenase (ubiquinone) activity"/>
    <property type="evidence" value="ECO:0007669"/>
    <property type="project" value="InterPro"/>
</dbReference>
<dbReference type="NCBIfam" id="TIGR01972">
    <property type="entry name" value="NDH_I_M"/>
    <property type="match status" value="1"/>
</dbReference>
<dbReference type="PRINTS" id="PR01437">
    <property type="entry name" value="NUOXDRDTASE4"/>
</dbReference>
<dbReference type="InterPro" id="IPR003918">
    <property type="entry name" value="NADH_UbQ_OxRdtase"/>
</dbReference>
<evidence type="ECO:0000313" key="8">
    <source>
        <dbReference type="EMBL" id="CAB4644125.1"/>
    </source>
</evidence>
<protein>
    <submittedName>
        <fullName evidence="8">Unannotated protein</fullName>
    </submittedName>
</protein>
<keyword evidence="3 6" id="KW-0812">Transmembrane</keyword>